<dbReference type="EMBL" id="CP059399">
    <property type="protein sequence ID" value="QLY33853.1"/>
    <property type="molecule type" value="Genomic_DNA"/>
</dbReference>
<evidence type="ECO:0000313" key="2">
    <source>
        <dbReference type="Proteomes" id="UP000515512"/>
    </source>
</evidence>
<proteinExistence type="predicted"/>
<dbReference type="KEGG" id="nhu:H0264_17860"/>
<dbReference type="InterPro" id="IPR012349">
    <property type="entry name" value="Split_barrel_FMN-bd"/>
</dbReference>
<accession>A0A7D6VFI4</accession>
<organism evidence="1 2">
    <name type="scientific">Nocardia huaxiensis</name>
    <dbReference type="NCBI Taxonomy" id="2755382"/>
    <lineage>
        <taxon>Bacteria</taxon>
        <taxon>Bacillati</taxon>
        <taxon>Actinomycetota</taxon>
        <taxon>Actinomycetes</taxon>
        <taxon>Mycobacteriales</taxon>
        <taxon>Nocardiaceae</taxon>
        <taxon>Nocardia</taxon>
    </lineage>
</organism>
<protein>
    <submittedName>
        <fullName evidence="1">Pyridoxamine 5'-phosphate oxidase</fullName>
    </submittedName>
</protein>
<name>A0A7D6VFI4_9NOCA</name>
<dbReference type="SUPFAM" id="SSF50475">
    <property type="entry name" value="FMN-binding split barrel"/>
    <property type="match status" value="1"/>
</dbReference>
<evidence type="ECO:0000313" key="1">
    <source>
        <dbReference type="EMBL" id="QLY33853.1"/>
    </source>
</evidence>
<keyword evidence="2" id="KW-1185">Reference proteome</keyword>
<sequence length="164" mass="18504">MTTPSALPAEVTGVLDRYFTAELSTHARDHTPVTVPVAPLWLPERGQILVTTGIGVPHKAFRARRDPRVALLYSNPVASGLDDPPAVLVQGNASVSEIVTWDDELARQFHKVWTAQPKGVGADPITKRLFWWYYMRLEIHIRPVRIRWWPGRDMTAAPHEEVLL</sequence>
<reference evidence="1 2" key="1">
    <citation type="submission" date="2020-07" db="EMBL/GenBank/DDBJ databases">
        <authorList>
            <person name="Zhuang K."/>
            <person name="Ran Y."/>
        </authorList>
    </citation>
    <scope>NUCLEOTIDE SEQUENCE [LARGE SCALE GENOMIC DNA]</scope>
    <source>
        <strain evidence="1 2">WCH-YHL-001</strain>
    </source>
</reference>
<dbReference type="Gene3D" id="2.30.110.10">
    <property type="entry name" value="Electron Transport, Fmn-binding Protein, Chain A"/>
    <property type="match status" value="1"/>
</dbReference>
<gene>
    <name evidence="1" type="ORF">H0264_17860</name>
</gene>
<dbReference type="RefSeq" id="WP_181585016.1">
    <property type="nucleotide sequence ID" value="NZ_CP059399.1"/>
</dbReference>
<dbReference type="AlphaFoldDB" id="A0A7D6VFI4"/>
<dbReference type="Proteomes" id="UP000515512">
    <property type="component" value="Chromosome"/>
</dbReference>